<dbReference type="PROSITE" id="PS50048">
    <property type="entry name" value="ZN2_CY6_FUNGAL_2"/>
    <property type="match status" value="1"/>
</dbReference>
<dbReference type="EMBL" id="OX365759">
    <property type="protein sequence ID" value="CAI4037529.1"/>
    <property type="molecule type" value="Genomic_DNA"/>
</dbReference>
<evidence type="ECO:0000313" key="9">
    <source>
        <dbReference type="EMBL" id="CAI4037529.1"/>
    </source>
</evidence>
<dbReference type="PANTHER" id="PTHR31069:SF29">
    <property type="entry name" value="OLEATE-ACTIVATED TRANSCRIPTION FACTOR 1-RELATED"/>
    <property type="match status" value="1"/>
</dbReference>
<dbReference type="GO" id="GO:0000978">
    <property type="term" value="F:RNA polymerase II cis-regulatory region sequence-specific DNA binding"/>
    <property type="evidence" value="ECO:0007669"/>
    <property type="project" value="TreeGrafter"/>
</dbReference>
<evidence type="ECO:0000256" key="4">
    <source>
        <dbReference type="ARBA" id="ARBA00023125"/>
    </source>
</evidence>
<dbReference type="GO" id="GO:0045944">
    <property type="term" value="P:positive regulation of transcription by RNA polymerase II"/>
    <property type="evidence" value="ECO:0007669"/>
    <property type="project" value="TreeGrafter"/>
</dbReference>
<accession>A0AA35IV57</accession>
<evidence type="ECO:0000256" key="6">
    <source>
        <dbReference type="ARBA" id="ARBA00023242"/>
    </source>
</evidence>
<keyword evidence="2" id="KW-0862">Zinc</keyword>
<evidence type="ECO:0000256" key="5">
    <source>
        <dbReference type="ARBA" id="ARBA00023163"/>
    </source>
</evidence>
<reference evidence="9" key="1">
    <citation type="submission" date="2022-10" db="EMBL/GenBank/DDBJ databases">
        <authorList>
            <person name="Byrne P K."/>
        </authorList>
    </citation>
    <scope>NUCLEOTIDE SEQUENCE</scope>
    <source>
        <strain evidence="9">IFO1815</strain>
    </source>
</reference>
<dbReference type="SUPFAM" id="SSF57701">
    <property type="entry name" value="Zn2/Cys6 DNA-binding domain"/>
    <property type="match status" value="1"/>
</dbReference>
<dbReference type="RefSeq" id="XP_056080646.1">
    <property type="nucleotide sequence ID" value="XM_056225619.1"/>
</dbReference>
<dbReference type="InterPro" id="IPR036864">
    <property type="entry name" value="Zn2-C6_fun-type_DNA-bd_sf"/>
</dbReference>
<feature type="domain" description="Zn(2)-C6 fungal-type" evidence="7">
    <location>
        <begin position="14"/>
        <end position="44"/>
    </location>
</feature>
<dbReference type="PROSITE" id="PS00463">
    <property type="entry name" value="ZN2_CY6_FUNGAL_1"/>
    <property type="match status" value="1"/>
</dbReference>
<evidence type="ECO:0000313" key="8">
    <source>
        <dbReference type="EMBL" id="CAI4034864.1"/>
    </source>
</evidence>
<evidence type="ECO:0000313" key="10">
    <source>
        <dbReference type="Proteomes" id="UP001161438"/>
    </source>
</evidence>
<evidence type="ECO:0000256" key="1">
    <source>
        <dbReference type="ARBA" id="ARBA00022723"/>
    </source>
</evidence>
<dbReference type="InterPro" id="IPR050675">
    <property type="entry name" value="OAF3"/>
</dbReference>
<evidence type="ECO:0000259" key="7">
    <source>
        <dbReference type="PROSITE" id="PS50048"/>
    </source>
</evidence>
<organism evidence="9 10">
    <name type="scientific">Saccharomyces mikatae IFO 1815</name>
    <dbReference type="NCBI Taxonomy" id="226126"/>
    <lineage>
        <taxon>Eukaryota</taxon>
        <taxon>Fungi</taxon>
        <taxon>Dikarya</taxon>
        <taxon>Ascomycota</taxon>
        <taxon>Saccharomycotina</taxon>
        <taxon>Saccharomycetes</taxon>
        <taxon>Saccharomycetales</taxon>
        <taxon>Saccharomycetaceae</taxon>
        <taxon>Saccharomyces</taxon>
    </lineage>
</organism>
<dbReference type="CDD" id="cd00067">
    <property type="entry name" value="GAL4"/>
    <property type="match status" value="1"/>
</dbReference>
<dbReference type="SMART" id="SM00066">
    <property type="entry name" value="GAL4"/>
    <property type="match status" value="1"/>
</dbReference>
<dbReference type="GO" id="GO:0000981">
    <property type="term" value="F:DNA-binding transcription factor activity, RNA polymerase II-specific"/>
    <property type="evidence" value="ECO:0007669"/>
    <property type="project" value="InterPro"/>
</dbReference>
<dbReference type="PANTHER" id="PTHR31069">
    <property type="entry name" value="OLEATE-ACTIVATED TRANSCRIPTION FACTOR 1-RELATED"/>
    <property type="match status" value="1"/>
</dbReference>
<dbReference type="EMBL" id="OX365767">
    <property type="protein sequence ID" value="CAI4034864.1"/>
    <property type="molecule type" value="Genomic_DNA"/>
</dbReference>
<keyword evidence="4" id="KW-0238">DNA-binding</keyword>
<keyword evidence="3" id="KW-0805">Transcription regulation</keyword>
<dbReference type="Gene3D" id="4.10.240.10">
    <property type="entry name" value="Zn(2)-C6 fungal-type DNA-binding domain"/>
    <property type="match status" value="1"/>
</dbReference>
<dbReference type="Proteomes" id="UP001161438">
    <property type="component" value="Chromosome 3"/>
</dbReference>
<keyword evidence="10" id="KW-1185">Reference proteome</keyword>
<gene>
    <name evidence="9" type="primary">SMKI03G0020</name>
    <name evidence="8" type="synonym">SMKI11G3170</name>
    <name evidence="9" type="ORF">SMKI_03G0020</name>
    <name evidence="8" type="ORF">SMKI_11G3170</name>
</gene>
<keyword evidence="5" id="KW-0804">Transcription</keyword>
<sequence>MEKTLSRRSRLRLVCLQCKRIKRKCDKVRPVCSRCQQHSLECKYEDSADLSSNAAASGLASLKTSHKSNSEYQLGLKWPTFRCSLQVPEGVINTTLSIWHAEDMLVIVGQVTFLDYPFAAHGLSQHDQYVRALCASLYGMTLMDFSNYANGIPFEDSSRSILGPLSFIEKAILRRIEHSKLFRVQPTALGMLYNGCSIEEDNSVAFLSSLVVEIEGVLAQKKDCEILLKCFYENIYPFYPFMDIGLFENDLSTLLLQDDDSHWKINTEEKHVRKKVETLSLLTVIMAMALKHSTLDADLLSMVKANTSETSTKLTRLCHRLLCLLDVFRYPNENTFTCLLYFYVSEHLDPESPDCVLSHTNLLTLNHLSNLSITLGLQYEPSKYKRFKDSSLMRHRRMLWLGIQSLKFQISLAEGDSDRSNGEYMEPFLANFEEVEAAASEDEESLVGELNVRLHDVTWNKYRLHIILSKLVSSCTSIIRHPQLFEVLENIKRLEGFLSDNFAAGLIYQPLQGNELNTIKLGRDTLLNTKDVEKTEIFLTNIVGRVCIFNILDVLSLYFEKKCIVHWEEYEKNYHFLTSRGFGVYLELAGLVSDYLDTRFEKNIPQQHGYIIDKQICFILVRIWMFQCRILLRCSYKQESLEKLSPSSAPTDSREKENEITYVLARLIQHVRNQMAHLVDLAREKLQDSYFCAYQTVPIFKYIVYLVDVGSLVSASNELWEKVTGESEIPQKVQQAVRLKWGLDCNNSKRIKQNLTNSQSLESFNKILLCQMEEAVLSSSFGRKSNAAMSGNIAEEIFNISEEEALNQLLENGNFDAFWELLGENLTDMPSL</sequence>
<dbReference type="CDD" id="cd12148">
    <property type="entry name" value="fungal_TF_MHR"/>
    <property type="match status" value="1"/>
</dbReference>
<dbReference type="GeneID" id="80916742"/>
<evidence type="ECO:0000256" key="2">
    <source>
        <dbReference type="ARBA" id="ARBA00022833"/>
    </source>
</evidence>
<dbReference type="InterPro" id="IPR001138">
    <property type="entry name" value="Zn2Cys6_DnaBD"/>
</dbReference>
<protein>
    <recommendedName>
        <fullName evidence="7">Zn(2)-C6 fungal-type domain-containing protein</fullName>
    </recommendedName>
</protein>
<dbReference type="Proteomes" id="UP001161438">
    <property type="component" value="Chromosome 11"/>
</dbReference>
<dbReference type="Pfam" id="PF00172">
    <property type="entry name" value="Zn_clus"/>
    <property type="match status" value="1"/>
</dbReference>
<proteinExistence type="predicted"/>
<dbReference type="GO" id="GO:0005634">
    <property type="term" value="C:nucleus"/>
    <property type="evidence" value="ECO:0007669"/>
    <property type="project" value="TreeGrafter"/>
</dbReference>
<dbReference type="GO" id="GO:0008270">
    <property type="term" value="F:zinc ion binding"/>
    <property type="evidence" value="ECO:0007669"/>
    <property type="project" value="InterPro"/>
</dbReference>
<keyword evidence="1" id="KW-0479">Metal-binding</keyword>
<name>A0AA35IV57_SACMI</name>
<evidence type="ECO:0000256" key="3">
    <source>
        <dbReference type="ARBA" id="ARBA00023015"/>
    </source>
</evidence>
<keyword evidence="6" id="KW-0539">Nucleus</keyword>
<dbReference type="AlphaFoldDB" id="A0AA35IV57"/>